<feature type="region of interest" description="Disordered" evidence="1">
    <location>
        <begin position="591"/>
        <end position="623"/>
    </location>
</feature>
<keyword evidence="5" id="KW-1185">Reference proteome</keyword>
<dbReference type="InterPro" id="IPR050767">
    <property type="entry name" value="Sel1_AlgK"/>
</dbReference>
<reference evidence="4 5" key="1">
    <citation type="submission" date="2019-02" db="EMBL/GenBank/DDBJ databases">
        <title>Draft genome sequences of novel Actinobacteria.</title>
        <authorList>
            <person name="Sahin N."/>
            <person name="Ay H."/>
            <person name="Saygin H."/>
        </authorList>
    </citation>
    <scope>NUCLEOTIDE SEQUENCE [LARGE SCALE GENOMIC DNA]</scope>
    <source>
        <strain evidence="4 5">JCM 30529</strain>
    </source>
</reference>
<dbReference type="Pfam" id="PF10593">
    <property type="entry name" value="Z1"/>
    <property type="match status" value="1"/>
</dbReference>
<dbReference type="SMART" id="SM00671">
    <property type="entry name" value="SEL1"/>
    <property type="match status" value="4"/>
</dbReference>
<evidence type="ECO:0000259" key="3">
    <source>
        <dbReference type="Pfam" id="PF10593"/>
    </source>
</evidence>
<comment type="caution">
    <text evidence="4">The sequence shown here is derived from an EMBL/GenBank/DDBJ whole genome shotgun (WGS) entry which is preliminary data.</text>
</comment>
<sequence length="1341" mass="147881">MRWWFTGIAAFGFLLLVLFLTRQGRSQADEWMSILGGLAGVVGTSVLFGQLVLQARGRPQRQVRREVLRRCALHLSEGDLPRVRDVRPAQLGVKTAIGSTGPTARNALPYLEREADKELDWLVAGGGVVLVHGRAAAGKTRTAYEAINRLRPEHGLLVPESGRALRELTESGEELRNVVVWLDDLERYLTPQGLDRSVLERLCPPGRSEVVVLATIRGEELDRLHRRPADPDSAPAAEEFWTGVGVLERIPEDRRVRIDQYLGPMEQRLAQRSDDDRIVAAAGADAGFAEYLAAGPQLMQRWTAEENRRADLGQALISAAVDCRRAGWSKPIPEDLLTAVFRHYLTPALRERGDLPPAAAGLAWASEPLLGASSCLWPGAGGGYQVADYLVDRTDHGEGRLAKAAVPRIVWDALLGRAESETRFLIGAAAYTRGEHDVAEAAMRPLADAGDPLAMFNLAVLISRRTAWDEAMDWYRRAADAGHTAAMVNLGMILRESGEDDEAAQWYRRAADHGHMTAMTNLGVLRKIGGDHAGAAYWYRQAVAAGNTDAMYNLGLLMEEREEPEYARLWYQRAAEQGHLLAAEQLHDLAGPETEPETGSAEPAPETVTFEDVSSPAPDRIDHGPAWRQCRHQLIVDSGFAHATVSAVETQSAELIRRMPSAESARPFRGLVVGHLGEGMSACLVATVAMALDRGYRLVIVLTGPLNPQEQQTRHRIERTLGVTDGAAKVRILVVKKNAAVLRRLLADIDSEGTFRWPALVIDDLTDEATVSAMPRRDWEHTARAEGSLARLLHRLLTRQLPQAAYVAFGKTLFTNALVDPAHPAELFPRDLVMCLPAPDDRIGPEILRDLDPEALASADPAAVSERPAHVRLFQEDERDESLQAALDLWVLTGAVRRYRERFGYGPVEDHILLVHGPRRIDEHRLVAERIEALWREDDSDRGRRLRHRYETDVLSVSRSIAPELPMPPDFNDLQADLATTLRLIGEQPVQAELSTHHEPAGRASGWSVVVLSGERRTTVSSDTVITHAWYTSASLDRLSQAGQSLGFHAAYRDLIRFVTRPALHRPLLAAFRAESAARRGLATFGPLPPSRLPQALVALRPDIQVQRRDRNWNAYLLELRSPGRTIEPVAYPVDGMAIRRNLRAWEPVLRTSRTRQHFRTGTRSGEFSALVSVVNHRALMSVLGGLTWLTEDAFRPHLTWLRSLTERQLAQWVIVFPEHLRPDGARTIRGSGPFTISVRRRTESGAFRFISTPQHRQAARRIAGLSSPVADNVADRLSGPATGCLLVYAVAEAAPDGGTGGPADEKATTLAFHMVTPMSTAPADGALSAWASSHPTTPRR</sequence>
<gene>
    <name evidence="4" type="ORF">E1091_01220</name>
</gene>
<evidence type="ECO:0000313" key="4">
    <source>
        <dbReference type="EMBL" id="TDC02210.1"/>
    </source>
</evidence>
<dbReference type="Pfam" id="PF08238">
    <property type="entry name" value="Sel1"/>
    <property type="match status" value="4"/>
</dbReference>
<accession>A0ABY2DMG7</accession>
<keyword evidence="2" id="KW-0472">Membrane</keyword>
<dbReference type="PANTHER" id="PTHR11102">
    <property type="entry name" value="SEL-1-LIKE PROTEIN"/>
    <property type="match status" value="1"/>
</dbReference>
<keyword evidence="2" id="KW-0812">Transmembrane</keyword>
<dbReference type="EMBL" id="SMKE01000015">
    <property type="protein sequence ID" value="TDC02210.1"/>
    <property type="molecule type" value="Genomic_DNA"/>
</dbReference>
<protein>
    <recommendedName>
        <fullName evidence="3">Putative endonuclease Z1 domain-containing protein</fullName>
    </recommendedName>
</protein>
<dbReference type="Gene3D" id="1.25.40.10">
    <property type="entry name" value="Tetratricopeptide repeat domain"/>
    <property type="match status" value="1"/>
</dbReference>
<dbReference type="InterPro" id="IPR011990">
    <property type="entry name" value="TPR-like_helical_dom_sf"/>
</dbReference>
<evidence type="ECO:0000256" key="1">
    <source>
        <dbReference type="SAM" id="MobiDB-lite"/>
    </source>
</evidence>
<evidence type="ECO:0000313" key="5">
    <source>
        <dbReference type="Proteomes" id="UP000295626"/>
    </source>
</evidence>
<dbReference type="InterPro" id="IPR018310">
    <property type="entry name" value="Put_endonuclease_Z1-dom"/>
</dbReference>
<name>A0ABY2DMG7_9ACTN</name>
<feature type="domain" description="Putative endonuclease Z1" evidence="3">
    <location>
        <begin position="882"/>
        <end position="1063"/>
    </location>
</feature>
<organism evidence="4 5">
    <name type="scientific">Micromonospora fluostatini</name>
    <dbReference type="NCBI Taxonomy" id="1629071"/>
    <lineage>
        <taxon>Bacteria</taxon>
        <taxon>Bacillati</taxon>
        <taxon>Actinomycetota</taxon>
        <taxon>Actinomycetes</taxon>
        <taxon>Micromonosporales</taxon>
        <taxon>Micromonosporaceae</taxon>
        <taxon>Micromonospora</taxon>
    </lineage>
</organism>
<keyword evidence="2" id="KW-1133">Transmembrane helix</keyword>
<evidence type="ECO:0000256" key="2">
    <source>
        <dbReference type="SAM" id="Phobius"/>
    </source>
</evidence>
<dbReference type="PANTHER" id="PTHR11102:SF160">
    <property type="entry name" value="ERAD-ASSOCIATED E3 UBIQUITIN-PROTEIN LIGASE COMPONENT HRD3"/>
    <property type="match status" value="1"/>
</dbReference>
<dbReference type="SUPFAM" id="SSF81901">
    <property type="entry name" value="HCP-like"/>
    <property type="match status" value="1"/>
</dbReference>
<dbReference type="Proteomes" id="UP000295626">
    <property type="component" value="Unassembled WGS sequence"/>
</dbReference>
<feature type="transmembrane region" description="Helical" evidence="2">
    <location>
        <begin position="34"/>
        <end position="55"/>
    </location>
</feature>
<dbReference type="InterPro" id="IPR006597">
    <property type="entry name" value="Sel1-like"/>
</dbReference>
<proteinExistence type="predicted"/>